<name>A0A7Y9YF94_9ACTN</name>
<comment type="caution">
    <text evidence="3">The sequence shown here is derived from an EMBL/GenBank/DDBJ whole genome shotgun (WGS) entry which is preliminary data.</text>
</comment>
<dbReference type="PANTHER" id="PTHR43639">
    <property type="entry name" value="OXIDOREDUCTASE, SHORT-CHAIN DEHYDROGENASE/REDUCTASE FAMILY (AFU_ORTHOLOGUE AFUA_5G02870)"/>
    <property type="match status" value="1"/>
</dbReference>
<dbReference type="RefSeq" id="WP_179530882.1">
    <property type="nucleotide sequence ID" value="NZ_BAAAPP010000004.1"/>
</dbReference>
<dbReference type="EMBL" id="JACBZI010000001">
    <property type="protein sequence ID" value="NYI09979.1"/>
    <property type="molecule type" value="Genomic_DNA"/>
</dbReference>
<evidence type="ECO:0000313" key="4">
    <source>
        <dbReference type="Proteomes" id="UP000537326"/>
    </source>
</evidence>
<dbReference type="InterPro" id="IPR036291">
    <property type="entry name" value="NAD(P)-bd_dom_sf"/>
</dbReference>
<keyword evidence="2" id="KW-0560">Oxidoreductase</keyword>
<keyword evidence="4" id="KW-1185">Reference proteome</keyword>
<dbReference type="AlphaFoldDB" id="A0A7Y9YF94"/>
<dbReference type="CDD" id="cd05233">
    <property type="entry name" value="SDR_c"/>
    <property type="match status" value="1"/>
</dbReference>
<dbReference type="NCBIfam" id="NF005559">
    <property type="entry name" value="PRK07231.1"/>
    <property type="match status" value="1"/>
</dbReference>
<evidence type="ECO:0000256" key="1">
    <source>
        <dbReference type="ARBA" id="ARBA00006484"/>
    </source>
</evidence>
<sequence length="249" mass="25894">MRFKDKVAVVTGAAQGIGEAYAKALAAEGAAVVVADLNADAGQQVAQQIESDGGRAIFVSTDVSSHESAAAMVEAAVAAYGGIDLLVNNAAIYGDMAFDLLISVDWDYYKKFMSVNMDGALVMTRAVYPEIAKRGGGAIVNQSSTAAYLYSGFYGLAKVGVNGLTQQLAHELGGQKIRVNAIAPGPTDTQATRTQAGDAAKDIVRNSLALKRMGSVDDMVGACLYLLSDDASWVTGQILAVDGGQTFRL</sequence>
<dbReference type="FunFam" id="3.40.50.720:FF:000084">
    <property type="entry name" value="Short-chain dehydrogenase reductase"/>
    <property type="match status" value="1"/>
</dbReference>
<gene>
    <name evidence="3" type="ORF">BKA05_001494</name>
</gene>
<dbReference type="Proteomes" id="UP000537326">
    <property type="component" value="Unassembled WGS sequence"/>
</dbReference>
<dbReference type="SUPFAM" id="SSF51735">
    <property type="entry name" value="NAD(P)-binding Rossmann-fold domains"/>
    <property type="match status" value="1"/>
</dbReference>
<evidence type="ECO:0000256" key="2">
    <source>
        <dbReference type="ARBA" id="ARBA00023002"/>
    </source>
</evidence>
<dbReference type="NCBIfam" id="NF005853">
    <property type="entry name" value="PRK07774.1"/>
    <property type="match status" value="1"/>
</dbReference>
<dbReference type="Gene3D" id="3.40.50.720">
    <property type="entry name" value="NAD(P)-binding Rossmann-like Domain"/>
    <property type="match status" value="1"/>
</dbReference>
<dbReference type="PANTHER" id="PTHR43639:SF1">
    <property type="entry name" value="SHORT-CHAIN DEHYDROGENASE_REDUCTASE FAMILY PROTEIN"/>
    <property type="match status" value="1"/>
</dbReference>
<dbReference type="Pfam" id="PF13561">
    <property type="entry name" value="adh_short_C2"/>
    <property type="match status" value="1"/>
</dbReference>
<proteinExistence type="inferred from homology"/>
<protein>
    <submittedName>
        <fullName evidence="3">NAD(P)-dependent dehydrogenase (Short-subunit alcohol dehydrogenase family)</fullName>
    </submittedName>
</protein>
<organism evidence="3 4">
    <name type="scientific">Nocardioides marinus</name>
    <dbReference type="NCBI Taxonomy" id="374514"/>
    <lineage>
        <taxon>Bacteria</taxon>
        <taxon>Bacillati</taxon>
        <taxon>Actinomycetota</taxon>
        <taxon>Actinomycetes</taxon>
        <taxon>Propionibacteriales</taxon>
        <taxon>Nocardioidaceae</taxon>
        <taxon>Nocardioides</taxon>
    </lineage>
</organism>
<comment type="similarity">
    <text evidence="1">Belongs to the short-chain dehydrogenases/reductases (SDR) family.</text>
</comment>
<dbReference type="PRINTS" id="PR00080">
    <property type="entry name" value="SDRFAMILY"/>
</dbReference>
<dbReference type="InterPro" id="IPR002347">
    <property type="entry name" value="SDR_fam"/>
</dbReference>
<dbReference type="GO" id="GO:0016491">
    <property type="term" value="F:oxidoreductase activity"/>
    <property type="evidence" value="ECO:0007669"/>
    <property type="project" value="UniProtKB-KW"/>
</dbReference>
<dbReference type="PRINTS" id="PR00081">
    <property type="entry name" value="GDHRDH"/>
</dbReference>
<accession>A0A7Y9YF94</accession>
<evidence type="ECO:0000313" key="3">
    <source>
        <dbReference type="EMBL" id="NYI09979.1"/>
    </source>
</evidence>
<reference evidence="3 4" key="1">
    <citation type="submission" date="2020-07" db="EMBL/GenBank/DDBJ databases">
        <title>Sequencing the genomes of 1000 actinobacteria strains.</title>
        <authorList>
            <person name="Klenk H.-P."/>
        </authorList>
    </citation>
    <scope>NUCLEOTIDE SEQUENCE [LARGE SCALE GENOMIC DNA]</scope>
    <source>
        <strain evidence="3 4">DSM 18248</strain>
    </source>
</reference>